<evidence type="ECO:0000313" key="3">
    <source>
        <dbReference type="Proteomes" id="UP000192611"/>
    </source>
</evidence>
<dbReference type="Proteomes" id="UP000192611">
    <property type="component" value="Unassembled WGS sequence"/>
</dbReference>
<dbReference type="EMBL" id="NATQ01000068">
    <property type="protein sequence ID" value="OQX90331.1"/>
    <property type="molecule type" value="Genomic_DNA"/>
</dbReference>
<feature type="domain" description="GAF" evidence="1">
    <location>
        <begin position="46"/>
        <end position="175"/>
    </location>
</feature>
<dbReference type="SMART" id="SM00065">
    <property type="entry name" value="GAF"/>
    <property type="match status" value="1"/>
</dbReference>
<feature type="non-terminal residue" evidence="2">
    <location>
        <position position="1"/>
    </location>
</feature>
<dbReference type="InterPro" id="IPR029016">
    <property type="entry name" value="GAF-like_dom_sf"/>
</dbReference>
<dbReference type="InterPro" id="IPR003018">
    <property type="entry name" value="GAF"/>
</dbReference>
<comment type="caution">
    <text evidence="2">The sequence shown here is derived from an EMBL/GenBank/DDBJ whole genome shotgun (WGS) entry which is preliminary data.</text>
</comment>
<evidence type="ECO:0000313" key="2">
    <source>
        <dbReference type="EMBL" id="OQX90331.1"/>
    </source>
</evidence>
<accession>A0A1W9S0F6</accession>
<dbReference type="Pfam" id="PF13185">
    <property type="entry name" value="GAF_2"/>
    <property type="match status" value="1"/>
</dbReference>
<proteinExistence type="predicted"/>
<reference evidence="3" key="1">
    <citation type="submission" date="2017-03" db="EMBL/GenBank/DDBJ databases">
        <title>Novel pathways for hydrocarbon cycling and metabolic interdependencies in hydrothermal sediment communities.</title>
        <authorList>
            <person name="Dombrowski N."/>
            <person name="Seitz K."/>
            <person name="Teske A."/>
            <person name="Baker B."/>
        </authorList>
    </citation>
    <scope>NUCLEOTIDE SEQUENCE [LARGE SCALE GENOMIC DNA]</scope>
</reference>
<dbReference type="AlphaFoldDB" id="A0A1W9S0F6"/>
<name>A0A1W9S0F6_9BACT</name>
<evidence type="ECO:0000259" key="1">
    <source>
        <dbReference type="SMART" id="SM00065"/>
    </source>
</evidence>
<dbReference type="SUPFAM" id="SSF55781">
    <property type="entry name" value="GAF domain-like"/>
    <property type="match status" value="1"/>
</dbReference>
<sequence length="175" mass="18988">EICVPPVVKSVCKSALRDNGVDVDSILPPFMDTIAKIDSITTGGGDRNRVLSTCIDILKSSFGTFDWVGIYFVDGDNLVLGPYDGEPTEHTVIPVSEGICGAAVREGGTILVDDVRADERYIACSFSSRSEIVVPIFKDGVPVAEIDIDSNTPSAFKEEDRLFLEEVARLLSRLF</sequence>
<protein>
    <recommendedName>
        <fullName evidence="1">GAF domain-containing protein</fullName>
    </recommendedName>
</protein>
<gene>
    <name evidence="2" type="ORF">B6D57_03685</name>
</gene>
<dbReference type="Gene3D" id="3.30.450.40">
    <property type="match status" value="1"/>
</dbReference>
<organism evidence="2 3">
    <name type="scientific">Candidatus Coatesbacteria bacterium 4484_99</name>
    <dbReference type="NCBI Taxonomy" id="1970774"/>
    <lineage>
        <taxon>Bacteria</taxon>
        <taxon>Candidatus Coatesiibacteriota</taxon>
    </lineage>
</organism>